<dbReference type="InterPro" id="IPR011043">
    <property type="entry name" value="Gal_Oxase/kelch_b-propeller"/>
</dbReference>
<keyword evidence="3" id="KW-1185">Reference proteome</keyword>
<dbReference type="SUPFAM" id="SSF81383">
    <property type="entry name" value="F-box domain"/>
    <property type="match status" value="1"/>
</dbReference>
<dbReference type="SMART" id="SM00256">
    <property type="entry name" value="FBOX"/>
    <property type="match status" value="1"/>
</dbReference>
<dbReference type="Pfam" id="PF24750">
    <property type="entry name" value="b-prop_At3g26010-like"/>
    <property type="match status" value="1"/>
</dbReference>
<reference evidence="3" key="1">
    <citation type="submission" date="2024-06" db="EMBL/GenBank/DDBJ databases">
        <authorList>
            <person name="Ryan C."/>
        </authorList>
    </citation>
    <scope>NUCLEOTIDE SEQUENCE [LARGE SCALE GENOMIC DNA]</scope>
</reference>
<dbReference type="InterPro" id="IPR001810">
    <property type="entry name" value="F-box_dom"/>
</dbReference>
<protein>
    <recommendedName>
        <fullName evidence="1">F-box domain-containing protein</fullName>
    </recommendedName>
</protein>
<proteinExistence type="predicted"/>
<dbReference type="InterPro" id="IPR055290">
    <property type="entry name" value="At3g26010-like"/>
</dbReference>
<dbReference type="Proteomes" id="UP001497457">
    <property type="component" value="Chromosome 8b"/>
</dbReference>
<evidence type="ECO:0000313" key="3">
    <source>
        <dbReference type="Proteomes" id="UP001497457"/>
    </source>
</evidence>
<organism evidence="2 3">
    <name type="scientific">Urochloa decumbens</name>
    <dbReference type="NCBI Taxonomy" id="240449"/>
    <lineage>
        <taxon>Eukaryota</taxon>
        <taxon>Viridiplantae</taxon>
        <taxon>Streptophyta</taxon>
        <taxon>Embryophyta</taxon>
        <taxon>Tracheophyta</taxon>
        <taxon>Spermatophyta</taxon>
        <taxon>Magnoliopsida</taxon>
        <taxon>Liliopsida</taxon>
        <taxon>Poales</taxon>
        <taxon>Poaceae</taxon>
        <taxon>PACMAD clade</taxon>
        <taxon>Panicoideae</taxon>
        <taxon>Panicodae</taxon>
        <taxon>Paniceae</taxon>
        <taxon>Melinidinae</taxon>
        <taxon>Urochloa</taxon>
    </lineage>
</organism>
<reference evidence="2 3" key="2">
    <citation type="submission" date="2024-10" db="EMBL/GenBank/DDBJ databases">
        <authorList>
            <person name="Ryan C."/>
        </authorList>
    </citation>
    <scope>NUCLEOTIDE SEQUENCE [LARGE SCALE GENOMIC DNA]</scope>
</reference>
<dbReference type="CDD" id="cd22157">
    <property type="entry name" value="F-box_AtFBW1-like"/>
    <property type="match status" value="1"/>
</dbReference>
<evidence type="ECO:0000259" key="1">
    <source>
        <dbReference type="PROSITE" id="PS50181"/>
    </source>
</evidence>
<sequence>MEDATERPPAVHLPDDLIIDILSRLPAKSLCRFMCVSKSWHALISDPDYLDSMFTWPSLFFLRRHDGIGFVTAEGDGGLPLVDSALSFLPAASTITLLDSCNGLLLLRCSPAIATRRPAAFYVVCNPSTQEWAALPQPSVEPGFDNNDIKACTAALGFDPSVSCSRFHVFQIEEEERMYNYFVRAVEIYSSETGTWARKETRWPYYWVYMTGHKTYFNGFLHLTVWELGVIVMVDTKGQAWRTIAVPSNGFGGFVSHSQGHLVYVAKQMDALAIYVLEDHSRDRWTLRHKVKIAVLLPSCLRNNPVVAFHPTCDVFFFYDEKAGRRLVSYDMREKRAHVVRSLEDVALVDVEEVYPFFFYVPFYSGTIDGQMFTLDV</sequence>
<dbReference type="Pfam" id="PF00646">
    <property type="entry name" value="F-box"/>
    <property type="match status" value="1"/>
</dbReference>
<dbReference type="Gene3D" id="1.20.1280.50">
    <property type="match status" value="1"/>
</dbReference>
<dbReference type="NCBIfam" id="TIGR01640">
    <property type="entry name" value="F_box_assoc_1"/>
    <property type="match status" value="1"/>
</dbReference>
<dbReference type="PROSITE" id="PS50181">
    <property type="entry name" value="FBOX"/>
    <property type="match status" value="1"/>
</dbReference>
<name>A0ABC9G9B2_9POAL</name>
<gene>
    <name evidence="2" type="ORF">URODEC1_LOCUS113780</name>
</gene>
<dbReference type="InterPro" id="IPR036047">
    <property type="entry name" value="F-box-like_dom_sf"/>
</dbReference>
<dbReference type="InterPro" id="IPR017451">
    <property type="entry name" value="F-box-assoc_interact_dom"/>
</dbReference>
<dbReference type="InterPro" id="IPR056592">
    <property type="entry name" value="Beta-prop_At3g26010-like"/>
</dbReference>
<dbReference type="SUPFAM" id="SSF50965">
    <property type="entry name" value="Galactose oxidase, central domain"/>
    <property type="match status" value="1"/>
</dbReference>
<dbReference type="PANTHER" id="PTHR35546:SF80">
    <property type="entry name" value="F-BOX DOMAIN CONTAINING PROTEIN EXPRESSED"/>
    <property type="match status" value="1"/>
</dbReference>
<dbReference type="PANTHER" id="PTHR35546">
    <property type="entry name" value="F-BOX PROTEIN INTERACTION DOMAIN PROTEIN-RELATED"/>
    <property type="match status" value="1"/>
</dbReference>
<accession>A0ABC9G9B2</accession>
<feature type="domain" description="F-box" evidence="1">
    <location>
        <begin position="7"/>
        <end position="53"/>
    </location>
</feature>
<dbReference type="EMBL" id="OZ075118">
    <property type="protein sequence ID" value="CAL5090229.1"/>
    <property type="molecule type" value="Genomic_DNA"/>
</dbReference>
<evidence type="ECO:0000313" key="2">
    <source>
        <dbReference type="EMBL" id="CAL5090229.1"/>
    </source>
</evidence>
<dbReference type="AlphaFoldDB" id="A0ABC9G9B2"/>